<evidence type="ECO:0000313" key="6">
    <source>
        <dbReference type="EMBL" id="JAS89412.1"/>
    </source>
</evidence>
<name>A0A1B6IR53_9HEMI</name>
<dbReference type="GO" id="GO:0005634">
    <property type="term" value="C:nucleus"/>
    <property type="evidence" value="ECO:0007669"/>
    <property type="project" value="TreeGrafter"/>
</dbReference>
<accession>A0A1B6IR53</accession>
<dbReference type="InterPro" id="IPR001293">
    <property type="entry name" value="Znf_TRAF"/>
</dbReference>
<sequence>MSNFEELEKRLYDILQCTICLNLPKDTVYQCTNGHLMCPGCLTRLLTEVKLEKEDVTCLHCHCVISQRNVCRNVIAELVAAELPASCRLCNTQMSRKGLEQHELELCSERVTECPYKAIGCRWRGPHRESGAHGMRCPLSNRSGAEILKTLVESDHQYQKQVEQFGSIFNLLSTQKIIHQDIEFGIYKTSKVGGLSEIDFFDTISFSAFKNEWRLEARLIRHPLQPKLMYQLILDSSEKFPCTLKYMLLQGPYGYFKVEPRIVNFHFSDTSDIGPEVEVTLSDPSLYTILVVGQYLKFRLIMFLLTKEENADD</sequence>
<dbReference type="GO" id="GO:0008270">
    <property type="term" value="F:zinc ion binding"/>
    <property type="evidence" value="ECO:0007669"/>
    <property type="project" value="UniProtKB-KW"/>
</dbReference>
<evidence type="ECO:0000256" key="2">
    <source>
        <dbReference type="ARBA" id="ARBA00022771"/>
    </source>
</evidence>
<evidence type="ECO:0000256" key="1">
    <source>
        <dbReference type="ARBA" id="ARBA00022723"/>
    </source>
</evidence>
<keyword evidence="3 4" id="KW-0862">Zinc</keyword>
<evidence type="ECO:0000256" key="3">
    <source>
        <dbReference type="ARBA" id="ARBA00022833"/>
    </source>
</evidence>
<dbReference type="PANTHER" id="PTHR23059">
    <property type="entry name" value="CYSTEINE AND HISTIDINE-RICH PROTEIN 1"/>
    <property type="match status" value="1"/>
</dbReference>
<feature type="domain" description="TRAF-type" evidence="5">
    <location>
        <begin position="83"/>
        <end position="122"/>
    </location>
</feature>
<dbReference type="AlphaFoldDB" id="A0A1B6IR53"/>
<evidence type="ECO:0000256" key="4">
    <source>
        <dbReference type="PROSITE-ProRule" id="PRU00207"/>
    </source>
</evidence>
<dbReference type="Gene3D" id="3.30.40.10">
    <property type="entry name" value="Zinc/RING finger domain, C3HC4 (zinc finger)"/>
    <property type="match status" value="2"/>
</dbReference>
<evidence type="ECO:0000259" key="5">
    <source>
        <dbReference type="PROSITE" id="PS50145"/>
    </source>
</evidence>
<keyword evidence="2 4" id="KW-0863">Zinc-finger</keyword>
<organism evidence="6">
    <name type="scientific">Homalodisca liturata</name>
    <dbReference type="NCBI Taxonomy" id="320908"/>
    <lineage>
        <taxon>Eukaryota</taxon>
        <taxon>Metazoa</taxon>
        <taxon>Ecdysozoa</taxon>
        <taxon>Arthropoda</taxon>
        <taxon>Hexapoda</taxon>
        <taxon>Insecta</taxon>
        <taxon>Pterygota</taxon>
        <taxon>Neoptera</taxon>
        <taxon>Paraneoptera</taxon>
        <taxon>Hemiptera</taxon>
        <taxon>Auchenorrhyncha</taxon>
        <taxon>Membracoidea</taxon>
        <taxon>Cicadellidae</taxon>
        <taxon>Cicadellinae</taxon>
        <taxon>Proconiini</taxon>
        <taxon>Homalodisca</taxon>
    </lineage>
</organism>
<dbReference type="InterPro" id="IPR013083">
    <property type="entry name" value="Znf_RING/FYVE/PHD"/>
</dbReference>
<dbReference type="SUPFAM" id="SSF57850">
    <property type="entry name" value="RING/U-box"/>
    <property type="match status" value="1"/>
</dbReference>
<keyword evidence="1 4" id="KW-0479">Metal-binding</keyword>
<feature type="zinc finger region" description="TRAF-type" evidence="4">
    <location>
        <begin position="83"/>
        <end position="122"/>
    </location>
</feature>
<dbReference type="InterPro" id="IPR039338">
    <property type="entry name" value="ZFTRAF1"/>
</dbReference>
<dbReference type="PANTHER" id="PTHR23059:SF4">
    <property type="entry name" value="ZINC FINGER TRAF-TYPE-CONTAINING PROTEIN 1"/>
    <property type="match status" value="1"/>
</dbReference>
<reference evidence="6" key="1">
    <citation type="submission" date="2015-11" db="EMBL/GenBank/DDBJ databases">
        <title>De novo transcriptome assembly of four potential Pierce s Disease insect vectors from Arizona vineyards.</title>
        <authorList>
            <person name="Tassone E.E."/>
        </authorList>
    </citation>
    <scope>NUCLEOTIDE SEQUENCE</scope>
</reference>
<dbReference type="SUPFAM" id="SSF49599">
    <property type="entry name" value="TRAF domain-like"/>
    <property type="match status" value="1"/>
</dbReference>
<dbReference type="PROSITE" id="PS50145">
    <property type="entry name" value="ZF_TRAF"/>
    <property type="match status" value="1"/>
</dbReference>
<protein>
    <recommendedName>
        <fullName evidence="5">TRAF-type domain-containing protein</fullName>
    </recommendedName>
</protein>
<gene>
    <name evidence="6" type="ORF">g.14699</name>
</gene>
<proteinExistence type="predicted"/>
<dbReference type="EMBL" id="GECU01018294">
    <property type="protein sequence ID" value="JAS89412.1"/>
    <property type="molecule type" value="Transcribed_RNA"/>
</dbReference>